<accession>A0A177C1R0</accession>
<feature type="region of interest" description="Disordered" evidence="1">
    <location>
        <begin position="89"/>
        <end position="112"/>
    </location>
</feature>
<evidence type="ECO:0000256" key="1">
    <source>
        <dbReference type="SAM" id="MobiDB-lite"/>
    </source>
</evidence>
<dbReference type="RefSeq" id="XP_018031137.1">
    <property type="nucleotide sequence ID" value="XM_018183264.1"/>
</dbReference>
<keyword evidence="2" id="KW-0472">Membrane</keyword>
<gene>
    <name evidence="3" type="ORF">CC84DRAFT_1221344</name>
</gene>
<dbReference type="InParanoid" id="A0A177C1R0"/>
<evidence type="ECO:0000256" key="2">
    <source>
        <dbReference type="SAM" id="Phobius"/>
    </source>
</evidence>
<proteinExistence type="predicted"/>
<sequence length="112" mass="12858">MINTTSLNPVDRWLREKVTKFMSHRVSDKNKELWVESLTKVLLGLSDQQLVTCLAVFVVAIVKMVIGSITAGVFWDEYLARMGKLKEYDEEHDGYENSSRWSSDLGPYRASQ</sequence>
<organism evidence="3 4">
    <name type="scientific">Paraphaeosphaeria sporulosa</name>
    <dbReference type="NCBI Taxonomy" id="1460663"/>
    <lineage>
        <taxon>Eukaryota</taxon>
        <taxon>Fungi</taxon>
        <taxon>Dikarya</taxon>
        <taxon>Ascomycota</taxon>
        <taxon>Pezizomycotina</taxon>
        <taxon>Dothideomycetes</taxon>
        <taxon>Pleosporomycetidae</taxon>
        <taxon>Pleosporales</taxon>
        <taxon>Massarineae</taxon>
        <taxon>Didymosphaeriaceae</taxon>
        <taxon>Paraphaeosphaeria</taxon>
    </lineage>
</organism>
<reference evidence="3 4" key="1">
    <citation type="submission" date="2016-05" db="EMBL/GenBank/DDBJ databases">
        <title>Comparative analysis of secretome profiles of manganese(II)-oxidizing ascomycete fungi.</title>
        <authorList>
            <consortium name="DOE Joint Genome Institute"/>
            <person name="Zeiner C.A."/>
            <person name="Purvine S.O."/>
            <person name="Zink E.M."/>
            <person name="Wu S."/>
            <person name="Pasa-Tolic L."/>
            <person name="Chaput D.L."/>
            <person name="Haridas S."/>
            <person name="Grigoriev I.V."/>
            <person name="Santelli C.M."/>
            <person name="Hansel C.M."/>
        </authorList>
    </citation>
    <scope>NUCLEOTIDE SEQUENCE [LARGE SCALE GENOMIC DNA]</scope>
    <source>
        <strain evidence="3 4">AP3s5-JAC2a</strain>
    </source>
</reference>
<dbReference type="Proteomes" id="UP000077069">
    <property type="component" value="Unassembled WGS sequence"/>
</dbReference>
<keyword evidence="4" id="KW-1185">Reference proteome</keyword>
<protein>
    <submittedName>
        <fullName evidence="3">Uncharacterized protein</fullName>
    </submittedName>
</protein>
<dbReference type="GeneID" id="28766750"/>
<keyword evidence="2" id="KW-0812">Transmembrane</keyword>
<keyword evidence="2" id="KW-1133">Transmembrane helix</keyword>
<dbReference type="OrthoDB" id="5427664at2759"/>
<name>A0A177C1R0_9PLEO</name>
<evidence type="ECO:0000313" key="4">
    <source>
        <dbReference type="Proteomes" id="UP000077069"/>
    </source>
</evidence>
<feature type="transmembrane region" description="Helical" evidence="2">
    <location>
        <begin position="49"/>
        <end position="75"/>
    </location>
</feature>
<dbReference type="AlphaFoldDB" id="A0A177C1R0"/>
<evidence type="ECO:0000313" key="3">
    <source>
        <dbReference type="EMBL" id="OAG00772.1"/>
    </source>
</evidence>
<dbReference type="EMBL" id="KV441558">
    <property type="protein sequence ID" value="OAG00772.1"/>
    <property type="molecule type" value="Genomic_DNA"/>
</dbReference>